<reference evidence="1 2" key="1">
    <citation type="journal article" date="2022" name="G3 (Bethesda)">
        <title>Whole-genome sequence and methylome profiling of the almond [Prunus dulcis (Mill.) D.A. Webb] cultivar 'Nonpareil'.</title>
        <authorList>
            <person name="D'Amico-Willman K.M."/>
            <person name="Ouma W.Z."/>
            <person name="Meulia T."/>
            <person name="Sideli G.M."/>
            <person name="Gradziel T.M."/>
            <person name="Fresnedo-Ramirez J."/>
        </authorList>
    </citation>
    <scope>NUCLEOTIDE SEQUENCE [LARGE SCALE GENOMIC DNA]</scope>
    <source>
        <strain evidence="1">Clone GOH B32 T37-40</strain>
    </source>
</reference>
<dbReference type="EMBL" id="JAJFAZ020000001">
    <property type="protein sequence ID" value="KAI5351721.1"/>
    <property type="molecule type" value="Genomic_DNA"/>
</dbReference>
<comment type="caution">
    <text evidence="1">The sequence shown here is derived from an EMBL/GenBank/DDBJ whole genome shotgun (WGS) entry which is preliminary data.</text>
</comment>
<evidence type="ECO:0000313" key="2">
    <source>
        <dbReference type="Proteomes" id="UP001054821"/>
    </source>
</evidence>
<dbReference type="Proteomes" id="UP001054821">
    <property type="component" value="Chromosome 1"/>
</dbReference>
<keyword evidence="2" id="KW-1185">Reference proteome</keyword>
<gene>
    <name evidence="1" type="ORF">L3X38_004612</name>
</gene>
<protein>
    <submittedName>
        <fullName evidence="1">Uncharacterized protein</fullName>
    </submittedName>
</protein>
<dbReference type="AlphaFoldDB" id="A0AAD5F394"/>
<sequence length="139" mass="14648">MKESYEGSRLVSTRSGSAVELSRLLAGGAKQKNPARTVDALKTRTSVISPTLADYPIKGLQQHPVKDALSSDISKYLKFHIQVPNLGSFISWLFPATAEAVRGGGGLERKEGSVVVPTEPVLLSLEVCGGDGGGLKVLS</sequence>
<accession>A0AAD5F394</accession>
<organism evidence="1 2">
    <name type="scientific">Prunus dulcis</name>
    <name type="common">Almond</name>
    <name type="synonym">Amygdalus dulcis</name>
    <dbReference type="NCBI Taxonomy" id="3755"/>
    <lineage>
        <taxon>Eukaryota</taxon>
        <taxon>Viridiplantae</taxon>
        <taxon>Streptophyta</taxon>
        <taxon>Embryophyta</taxon>
        <taxon>Tracheophyta</taxon>
        <taxon>Spermatophyta</taxon>
        <taxon>Magnoliopsida</taxon>
        <taxon>eudicotyledons</taxon>
        <taxon>Gunneridae</taxon>
        <taxon>Pentapetalae</taxon>
        <taxon>rosids</taxon>
        <taxon>fabids</taxon>
        <taxon>Rosales</taxon>
        <taxon>Rosaceae</taxon>
        <taxon>Amygdaloideae</taxon>
        <taxon>Amygdaleae</taxon>
        <taxon>Prunus</taxon>
    </lineage>
</organism>
<evidence type="ECO:0000313" key="1">
    <source>
        <dbReference type="EMBL" id="KAI5351721.1"/>
    </source>
</evidence>
<proteinExistence type="predicted"/>
<name>A0AAD5F394_PRUDU</name>